<organism evidence="1 2">
    <name type="scientific">Pantoea brenneri</name>
    <dbReference type="NCBI Taxonomy" id="472694"/>
    <lineage>
        <taxon>Bacteria</taxon>
        <taxon>Pseudomonadati</taxon>
        <taxon>Pseudomonadota</taxon>
        <taxon>Gammaproteobacteria</taxon>
        <taxon>Enterobacterales</taxon>
        <taxon>Erwiniaceae</taxon>
        <taxon>Pantoea</taxon>
    </lineage>
</organism>
<dbReference type="AlphaFoldDB" id="A0AAX3IZM4"/>
<evidence type="ECO:0000313" key="2">
    <source>
        <dbReference type="Proteomes" id="UP000433737"/>
    </source>
</evidence>
<dbReference type="Proteomes" id="UP000433737">
    <property type="component" value="Unassembled WGS sequence"/>
</dbReference>
<evidence type="ECO:0000313" key="1">
    <source>
        <dbReference type="EMBL" id="VXA92170.1"/>
    </source>
</evidence>
<protein>
    <submittedName>
        <fullName evidence="1">Uncharacterized protein</fullName>
    </submittedName>
</protein>
<comment type="caution">
    <text evidence="1">The sequence shown here is derived from an EMBL/GenBank/DDBJ whole genome shotgun (WGS) entry which is preliminary data.</text>
</comment>
<dbReference type="EMBL" id="CABWMH010000001">
    <property type="protein sequence ID" value="VXA92170.1"/>
    <property type="molecule type" value="Genomic_DNA"/>
</dbReference>
<proteinExistence type="predicted"/>
<name>A0AAX3IZM4_9GAMM</name>
<sequence length="58" mass="6903">MYPIRPTFFKAPRRMCRYMCVLLHIMRVMRFLLTETAIQRIVGALYTTISPVTPINDR</sequence>
<accession>A0AAX3IZM4</accession>
<gene>
    <name evidence="1" type="ORF">PANT111_10032</name>
</gene>
<reference evidence="1 2" key="1">
    <citation type="submission" date="2019-10" db="EMBL/GenBank/DDBJ databases">
        <authorList>
            <person name="Karimi E."/>
        </authorList>
    </citation>
    <scope>NUCLEOTIDE SEQUENCE [LARGE SCALE GENOMIC DNA]</scope>
    <source>
        <strain evidence="1">Pantoea sp. 111</strain>
    </source>
</reference>